<accession>A0ABN9A908</accession>
<protein>
    <submittedName>
        <fullName evidence="2">Uncharacterized protein</fullName>
    </submittedName>
</protein>
<name>A0ABN9A908_9NEOB</name>
<keyword evidence="3" id="KW-1185">Reference proteome</keyword>
<proteinExistence type="predicted"/>
<dbReference type="EMBL" id="CATNWA010000019">
    <property type="protein sequence ID" value="CAI9531690.1"/>
    <property type="molecule type" value="Genomic_DNA"/>
</dbReference>
<feature type="region of interest" description="Disordered" evidence="1">
    <location>
        <begin position="37"/>
        <end position="68"/>
    </location>
</feature>
<evidence type="ECO:0000313" key="2">
    <source>
        <dbReference type="EMBL" id="CAI9531690.1"/>
    </source>
</evidence>
<evidence type="ECO:0000256" key="1">
    <source>
        <dbReference type="SAM" id="MobiDB-lite"/>
    </source>
</evidence>
<evidence type="ECO:0000313" key="3">
    <source>
        <dbReference type="Proteomes" id="UP001162483"/>
    </source>
</evidence>
<reference evidence="2" key="1">
    <citation type="submission" date="2023-05" db="EMBL/GenBank/DDBJ databases">
        <authorList>
            <person name="Stuckert A."/>
        </authorList>
    </citation>
    <scope>NUCLEOTIDE SEQUENCE</scope>
</reference>
<gene>
    <name evidence="2" type="ORF">SPARVUS_LOCUS47090</name>
</gene>
<sequence length="68" mass="7519">MAYRPNKDQQHTGIYHWSLSRYTRMMPADCFYQQLEKMPPSPTAFSGSPVPSGEPEKAASVSASGPKS</sequence>
<dbReference type="Proteomes" id="UP001162483">
    <property type="component" value="Unassembled WGS sequence"/>
</dbReference>
<comment type="caution">
    <text evidence="2">The sequence shown here is derived from an EMBL/GenBank/DDBJ whole genome shotgun (WGS) entry which is preliminary data.</text>
</comment>
<organism evidence="2 3">
    <name type="scientific">Staurois parvus</name>
    <dbReference type="NCBI Taxonomy" id="386267"/>
    <lineage>
        <taxon>Eukaryota</taxon>
        <taxon>Metazoa</taxon>
        <taxon>Chordata</taxon>
        <taxon>Craniata</taxon>
        <taxon>Vertebrata</taxon>
        <taxon>Euteleostomi</taxon>
        <taxon>Amphibia</taxon>
        <taxon>Batrachia</taxon>
        <taxon>Anura</taxon>
        <taxon>Neobatrachia</taxon>
        <taxon>Ranoidea</taxon>
        <taxon>Ranidae</taxon>
        <taxon>Staurois</taxon>
    </lineage>
</organism>